<evidence type="ECO:0000256" key="7">
    <source>
        <dbReference type="ARBA" id="ARBA00022705"/>
    </source>
</evidence>
<dbReference type="Proteomes" id="UP000722791">
    <property type="component" value="Unassembled WGS sequence"/>
</dbReference>
<dbReference type="Pfam" id="PF14260">
    <property type="entry name" value="zf-C4pol"/>
    <property type="match status" value="1"/>
</dbReference>
<comment type="similarity">
    <text evidence="3 20">Belongs to the DNA polymerase type-B family.</text>
</comment>
<dbReference type="Proteomes" id="UP000747110">
    <property type="component" value="Unassembled WGS sequence"/>
</dbReference>
<dbReference type="InterPro" id="IPR025687">
    <property type="entry name" value="Znf-C4pol"/>
</dbReference>
<dbReference type="PANTHER" id="PTHR45812">
    <property type="entry name" value="DNA POLYMERASE ZETA CATALYTIC SUBUNIT"/>
    <property type="match status" value="1"/>
</dbReference>
<dbReference type="Gene3D" id="1.10.132.60">
    <property type="entry name" value="DNA polymerase family B, C-terminal domain"/>
    <property type="match status" value="1"/>
</dbReference>
<protein>
    <recommendedName>
        <fullName evidence="20">DNA polymerase</fullName>
        <ecNumber evidence="20">2.7.7.7</ecNumber>
    </recommendedName>
</protein>
<dbReference type="InterPro" id="IPR036397">
    <property type="entry name" value="RNaseH_sf"/>
</dbReference>
<dbReference type="PRINTS" id="PR00106">
    <property type="entry name" value="DNAPOLB"/>
</dbReference>
<evidence type="ECO:0000256" key="19">
    <source>
        <dbReference type="ARBA" id="ARBA00066055"/>
    </source>
</evidence>
<evidence type="ECO:0000256" key="18">
    <source>
        <dbReference type="ARBA" id="ARBA00049244"/>
    </source>
</evidence>
<keyword evidence="13 20" id="KW-0408">Iron</keyword>
<evidence type="ECO:0000256" key="4">
    <source>
        <dbReference type="ARBA" id="ARBA00022485"/>
    </source>
</evidence>
<dbReference type="GO" id="GO:0051539">
    <property type="term" value="F:4 iron, 4 sulfur cluster binding"/>
    <property type="evidence" value="ECO:0007669"/>
    <property type="project" value="UniProtKB-KW"/>
</dbReference>
<dbReference type="InterPro" id="IPR006172">
    <property type="entry name" value="DNA-dir_DNA_pol_B"/>
</dbReference>
<evidence type="ECO:0000313" key="25">
    <source>
        <dbReference type="EMBL" id="GIL69759.1"/>
    </source>
</evidence>
<dbReference type="InterPro" id="IPR006133">
    <property type="entry name" value="DNA-dir_DNA_pol_B_exonuc"/>
</dbReference>
<dbReference type="InterPro" id="IPR042087">
    <property type="entry name" value="DNA_pol_B_thumb"/>
</dbReference>
<keyword evidence="6 20" id="KW-0548">Nucleotidyltransferase</keyword>
<evidence type="ECO:0000256" key="20">
    <source>
        <dbReference type="RuleBase" id="RU000442"/>
    </source>
</evidence>
<evidence type="ECO:0000256" key="14">
    <source>
        <dbReference type="ARBA" id="ARBA00023014"/>
    </source>
</evidence>
<keyword evidence="5 20" id="KW-0808">Transferase</keyword>
<dbReference type="InterPro" id="IPR012337">
    <property type="entry name" value="RNaseH-like_sf"/>
</dbReference>
<evidence type="ECO:0000256" key="1">
    <source>
        <dbReference type="ARBA" id="ARBA00001966"/>
    </source>
</evidence>
<evidence type="ECO:0000256" key="10">
    <source>
        <dbReference type="ARBA" id="ARBA00022771"/>
    </source>
</evidence>
<dbReference type="GO" id="GO:0000724">
    <property type="term" value="P:double-strand break repair via homologous recombination"/>
    <property type="evidence" value="ECO:0007669"/>
    <property type="project" value="TreeGrafter"/>
</dbReference>
<sequence>SDADGSSGAGDSPGDTGGSGNTSSSSGPFYPPGVDLGPMHGIRVRADGIQGVPVEAFPDEAALLRAAAACLSSLDPDIILGWDVQRHSLGYLAERAAVLGLAPPLLRAAGRTPGAASIKERQQDEWGLLHASGLHLTGRILLNLWRVLRGELKLGSYSFESCTAAVLGLRVPRVREQQLALWFSAGPSAGRWRCLQWLLRRCRLDLAMCEQLDLVGRTAELARTFGIDFFSVLSRGSQYRVESLLVRLAHTNNFIMPSPSREQVGAQPAMESLPLVMEPESRMYSSPVVVLDFQSLYPSMIIAYNLCYSTCLGRPNHARAAGQPVRLGVTQYSYPVGAVLPTAAATASADASSGGDGAGDAAGAAARVDDLIITPNGIAYVPPQVRPGVLPRMLSEILNTRVMVKGAMKRVPPEDKVLLRILNARQFGLKMIANVSYGYTAAGFSGRLPFAELADSIVQSGRQTLENAIAMVESNPEWRARVVYGDTDSMFVLLSGRSRKEAFRIGAEIAAAVTAANPTPVTLKMEKVYQPCILQTKKRYVGFAYESPAQAQPTFDAKGIETVRRDSCPAVAKMLEQSLRLLFTVKDLTTVKTYLRRQWTKILSNRISVQDFIFAKEVRLGTYSANAATIPPAAVVATKAMAADPRAEPRYAERVPYVVVHGEPGARLVDLVVSPHQLVESGGSLRLNGMYYITKQIIPALERVLSLVGADVRAWFMDMPRPLRMLAQKRPTAALPLAGLGAQGGAGNGGGGLGGALILGGAPGAGGATIDRFYLSRHCVVCDELTRAAEPLCDQCRLNPQASLAQLTAQVARLERQHAHMVRICLNCGGGGGRTMTSAATIMLKAVAAAPACELNGYNAGYGGVVCDSLDCGVYFERRKLAGELAALGALLRSVRAMWPDDTDVVEEQWVGGRGAGRGGCGRIYGGGGSGSGRRGGARGKLGGAVAWRR</sequence>
<dbReference type="Pfam" id="PF03104">
    <property type="entry name" value="DNA_pol_B_exo1"/>
    <property type="match status" value="1"/>
</dbReference>
<dbReference type="GO" id="GO:0003677">
    <property type="term" value="F:DNA binding"/>
    <property type="evidence" value="ECO:0007669"/>
    <property type="project" value="UniProtKB-KW"/>
</dbReference>
<accession>A0A8J4BVK7</accession>
<dbReference type="SUPFAM" id="SSF56672">
    <property type="entry name" value="DNA/RNA polymerases"/>
    <property type="match status" value="1"/>
</dbReference>
<evidence type="ECO:0000256" key="9">
    <source>
        <dbReference type="ARBA" id="ARBA00022763"/>
    </source>
</evidence>
<feature type="non-terminal residue" evidence="25">
    <location>
        <position position="950"/>
    </location>
</feature>
<comment type="subcellular location">
    <subcellularLocation>
        <location evidence="2 20">Nucleus</location>
    </subcellularLocation>
</comment>
<evidence type="ECO:0000313" key="27">
    <source>
        <dbReference type="Proteomes" id="UP000747110"/>
    </source>
</evidence>
<proteinExistence type="inferred from homology"/>
<evidence type="ECO:0000313" key="26">
    <source>
        <dbReference type="EMBL" id="GIM05751.1"/>
    </source>
</evidence>
<keyword evidence="27" id="KW-1185">Reference proteome</keyword>
<dbReference type="OrthoDB" id="2414538at2759"/>
<dbReference type="Gene3D" id="3.90.1600.10">
    <property type="entry name" value="Palm domain of DNA polymerase"/>
    <property type="match status" value="1"/>
</dbReference>
<comment type="subunit">
    <text evidence="19">Forms DNA polymerase zeta with REV7.</text>
</comment>
<evidence type="ECO:0000256" key="17">
    <source>
        <dbReference type="ARBA" id="ARBA00023242"/>
    </source>
</evidence>
<evidence type="ECO:0000256" key="15">
    <source>
        <dbReference type="ARBA" id="ARBA00023125"/>
    </source>
</evidence>
<evidence type="ECO:0000256" key="6">
    <source>
        <dbReference type="ARBA" id="ARBA00022695"/>
    </source>
</evidence>
<keyword evidence="7 20" id="KW-0235">DNA replication</keyword>
<keyword evidence="12 20" id="KW-0239">DNA-directed DNA polymerase</keyword>
<feature type="domain" description="C4-type zinc-finger of DNA polymerase delta" evidence="24">
    <location>
        <begin position="779"/>
        <end position="878"/>
    </location>
</feature>
<dbReference type="InterPro" id="IPR043502">
    <property type="entry name" value="DNA/RNA_pol_sf"/>
</dbReference>
<dbReference type="GO" id="GO:0042276">
    <property type="term" value="P:error-prone translesion synthesis"/>
    <property type="evidence" value="ECO:0007669"/>
    <property type="project" value="TreeGrafter"/>
</dbReference>
<dbReference type="InterPro" id="IPR006134">
    <property type="entry name" value="DNA-dir_DNA_pol_B_multi_dom"/>
</dbReference>
<dbReference type="FunFam" id="1.10.132.60:FF:000007">
    <property type="entry name" value="DNA polymerase"/>
    <property type="match status" value="1"/>
</dbReference>
<evidence type="ECO:0000256" key="16">
    <source>
        <dbReference type="ARBA" id="ARBA00023204"/>
    </source>
</evidence>
<dbReference type="Gene3D" id="1.10.287.690">
    <property type="entry name" value="Helix hairpin bin"/>
    <property type="match status" value="1"/>
</dbReference>
<keyword evidence="17 20" id="KW-0539">Nucleus</keyword>
<dbReference type="GO" id="GO:0008270">
    <property type="term" value="F:zinc ion binding"/>
    <property type="evidence" value="ECO:0007669"/>
    <property type="project" value="UniProtKB-KW"/>
</dbReference>
<gene>
    <name evidence="25" type="ORF">Vretifemale_737</name>
    <name evidence="26" type="ORF">Vretimale_10220</name>
</gene>
<evidence type="ECO:0000256" key="12">
    <source>
        <dbReference type="ARBA" id="ARBA00022932"/>
    </source>
</evidence>
<keyword evidence="16" id="KW-0234">DNA repair</keyword>
<evidence type="ECO:0000256" key="13">
    <source>
        <dbReference type="ARBA" id="ARBA00023004"/>
    </source>
</evidence>
<keyword evidence="10 20" id="KW-0863">Zinc-finger</keyword>
<evidence type="ECO:0000256" key="5">
    <source>
        <dbReference type="ARBA" id="ARBA00022679"/>
    </source>
</evidence>
<dbReference type="InterPro" id="IPR030559">
    <property type="entry name" value="PolZ_Rev3"/>
</dbReference>
<dbReference type="GO" id="GO:0005634">
    <property type="term" value="C:nucleus"/>
    <property type="evidence" value="ECO:0007669"/>
    <property type="project" value="UniProtKB-SubCell"/>
</dbReference>
<evidence type="ECO:0000256" key="3">
    <source>
        <dbReference type="ARBA" id="ARBA00005755"/>
    </source>
</evidence>
<feature type="domain" description="DNA-directed DNA polymerase family B multifunctional" evidence="22">
    <location>
        <begin position="229"/>
        <end position="706"/>
    </location>
</feature>
<evidence type="ECO:0000256" key="8">
    <source>
        <dbReference type="ARBA" id="ARBA00022723"/>
    </source>
</evidence>
<feature type="domain" description="DNA-directed DNA polymerase family B exonuclease" evidence="23">
    <location>
        <begin position="50"/>
        <end position="159"/>
    </location>
</feature>
<keyword evidence="9" id="KW-0227">DNA damage</keyword>
<evidence type="ECO:0000256" key="11">
    <source>
        <dbReference type="ARBA" id="ARBA00022833"/>
    </source>
</evidence>
<dbReference type="GO" id="GO:0000166">
    <property type="term" value="F:nucleotide binding"/>
    <property type="evidence" value="ECO:0007669"/>
    <property type="project" value="InterPro"/>
</dbReference>
<reference evidence="25" key="1">
    <citation type="journal article" date="2021" name="Proc. Natl. Acad. Sci. U.S.A.">
        <title>Three genomes in the algal genus Volvox reveal the fate of a haploid sex-determining region after a transition to homothallism.</title>
        <authorList>
            <person name="Yamamoto K."/>
            <person name="Hamaji T."/>
            <person name="Kawai-Toyooka H."/>
            <person name="Matsuzaki R."/>
            <person name="Takahashi F."/>
            <person name="Nishimura Y."/>
            <person name="Kawachi M."/>
            <person name="Noguchi H."/>
            <person name="Minakuchi Y."/>
            <person name="Umen J.G."/>
            <person name="Toyoda A."/>
            <person name="Nozaki H."/>
        </authorList>
    </citation>
    <scope>NUCLEOTIDE SEQUENCE</scope>
    <source>
        <strain evidence="26">NIES-3785</strain>
        <strain evidence="25">NIES-3786</strain>
    </source>
</reference>
<dbReference type="PROSITE" id="PS00116">
    <property type="entry name" value="DNA_POLYMERASE_B"/>
    <property type="match status" value="1"/>
</dbReference>
<dbReference type="Gene3D" id="3.30.420.10">
    <property type="entry name" value="Ribonuclease H-like superfamily/Ribonuclease H"/>
    <property type="match status" value="1"/>
</dbReference>
<comment type="catalytic activity">
    <reaction evidence="18 20">
        <text>DNA(n) + a 2'-deoxyribonucleoside 5'-triphosphate = DNA(n+1) + diphosphate</text>
        <dbReference type="Rhea" id="RHEA:22508"/>
        <dbReference type="Rhea" id="RHEA-COMP:17339"/>
        <dbReference type="Rhea" id="RHEA-COMP:17340"/>
        <dbReference type="ChEBI" id="CHEBI:33019"/>
        <dbReference type="ChEBI" id="CHEBI:61560"/>
        <dbReference type="ChEBI" id="CHEBI:173112"/>
        <dbReference type="EC" id="2.7.7.7"/>
    </reaction>
</comment>
<dbReference type="GO" id="GO:0006260">
    <property type="term" value="P:DNA replication"/>
    <property type="evidence" value="ECO:0007669"/>
    <property type="project" value="UniProtKB-KW"/>
</dbReference>
<organism evidence="25 27">
    <name type="scientific">Volvox reticuliferus</name>
    <dbReference type="NCBI Taxonomy" id="1737510"/>
    <lineage>
        <taxon>Eukaryota</taxon>
        <taxon>Viridiplantae</taxon>
        <taxon>Chlorophyta</taxon>
        <taxon>core chlorophytes</taxon>
        <taxon>Chlorophyceae</taxon>
        <taxon>CS clade</taxon>
        <taxon>Chlamydomonadales</taxon>
        <taxon>Volvocaceae</taxon>
        <taxon>Volvox</taxon>
    </lineage>
</organism>
<evidence type="ECO:0000259" key="23">
    <source>
        <dbReference type="Pfam" id="PF03104"/>
    </source>
</evidence>
<feature type="compositionally biased region" description="Low complexity" evidence="21">
    <location>
        <begin position="1"/>
        <end position="14"/>
    </location>
</feature>
<dbReference type="AlphaFoldDB" id="A0A8J4BVK7"/>
<keyword evidence="8 20" id="KW-0479">Metal-binding</keyword>
<dbReference type="InterPro" id="IPR023211">
    <property type="entry name" value="DNA_pol_palm_dom_sf"/>
</dbReference>
<comment type="caution">
    <text evidence="25">The sequence shown here is derived from an EMBL/GenBank/DDBJ whole genome shotgun (WGS) entry which is preliminary data.</text>
</comment>
<feature type="region of interest" description="Disordered" evidence="21">
    <location>
        <begin position="1"/>
        <end position="34"/>
    </location>
</feature>
<dbReference type="GO" id="GO:0003887">
    <property type="term" value="F:DNA-directed DNA polymerase activity"/>
    <property type="evidence" value="ECO:0007669"/>
    <property type="project" value="UniProtKB-KW"/>
</dbReference>
<keyword evidence="14 20" id="KW-0411">Iron-sulfur</keyword>
<dbReference type="EMBL" id="BNCP01000001">
    <property type="protein sequence ID" value="GIL69759.1"/>
    <property type="molecule type" value="Genomic_DNA"/>
</dbReference>
<dbReference type="PANTHER" id="PTHR45812:SF1">
    <property type="entry name" value="DNA POLYMERASE ZETA CATALYTIC SUBUNIT"/>
    <property type="match status" value="1"/>
</dbReference>
<dbReference type="FunFam" id="1.10.287.690:FF:000002">
    <property type="entry name" value="DNA polymerase zeta"/>
    <property type="match status" value="1"/>
</dbReference>
<comment type="cofactor">
    <cofactor evidence="1 20">
        <name>[4Fe-4S] cluster</name>
        <dbReference type="ChEBI" id="CHEBI:49883"/>
    </cofactor>
</comment>
<keyword evidence="15 20" id="KW-0238">DNA-binding</keyword>
<dbReference type="Pfam" id="PF00136">
    <property type="entry name" value="DNA_pol_B"/>
    <property type="match status" value="1"/>
</dbReference>
<name>A0A8J4BVK7_9CHLO</name>
<evidence type="ECO:0000256" key="21">
    <source>
        <dbReference type="SAM" id="MobiDB-lite"/>
    </source>
</evidence>
<dbReference type="EC" id="2.7.7.7" evidence="20"/>
<evidence type="ECO:0000259" key="24">
    <source>
        <dbReference type="Pfam" id="PF14260"/>
    </source>
</evidence>
<keyword evidence="11 20" id="KW-0862">Zinc</keyword>
<evidence type="ECO:0000259" key="22">
    <source>
        <dbReference type="Pfam" id="PF00136"/>
    </source>
</evidence>
<dbReference type="EMBL" id="BNCQ01000019">
    <property type="protein sequence ID" value="GIM05751.1"/>
    <property type="molecule type" value="Genomic_DNA"/>
</dbReference>
<dbReference type="InterPro" id="IPR017964">
    <property type="entry name" value="DNA-dir_DNA_pol_B_CS"/>
</dbReference>
<dbReference type="CDD" id="cd05534">
    <property type="entry name" value="POLBc_zeta"/>
    <property type="match status" value="1"/>
</dbReference>
<keyword evidence="4 20" id="KW-0004">4Fe-4S</keyword>
<dbReference type="GO" id="GO:0016035">
    <property type="term" value="C:zeta DNA polymerase complex"/>
    <property type="evidence" value="ECO:0007669"/>
    <property type="project" value="InterPro"/>
</dbReference>
<dbReference type="SUPFAM" id="SSF53098">
    <property type="entry name" value="Ribonuclease H-like"/>
    <property type="match status" value="1"/>
</dbReference>
<evidence type="ECO:0000256" key="2">
    <source>
        <dbReference type="ARBA" id="ARBA00004123"/>
    </source>
</evidence>
<dbReference type="SMART" id="SM00486">
    <property type="entry name" value="POLBc"/>
    <property type="match status" value="1"/>
</dbReference>